<organism evidence="3 4">
    <name type="scientific">Cavenderia fasciculata</name>
    <name type="common">Slime mold</name>
    <name type="synonym">Dictyostelium fasciculatum</name>
    <dbReference type="NCBI Taxonomy" id="261658"/>
    <lineage>
        <taxon>Eukaryota</taxon>
        <taxon>Amoebozoa</taxon>
        <taxon>Evosea</taxon>
        <taxon>Eumycetozoa</taxon>
        <taxon>Dictyostelia</taxon>
        <taxon>Acytosteliales</taxon>
        <taxon>Cavenderiaceae</taxon>
        <taxon>Cavenderia</taxon>
    </lineage>
</organism>
<accession>F4PNG4</accession>
<evidence type="ECO:0000313" key="4">
    <source>
        <dbReference type="Proteomes" id="UP000007797"/>
    </source>
</evidence>
<keyword evidence="4" id="KW-1185">Reference proteome</keyword>
<dbReference type="KEGG" id="dfa:DFA_05147"/>
<keyword evidence="2" id="KW-0732">Signal</keyword>
<feature type="chain" id="PRO_5003313199" evidence="2">
    <location>
        <begin position="23"/>
        <end position="191"/>
    </location>
</feature>
<dbReference type="EMBL" id="GL883008">
    <property type="protein sequence ID" value="EGG23017.1"/>
    <property type="molecule type" value="Genomic_DNA"/>
</dbReference>
<evidence type="ECO:0000256" key="1">
    <source>
        <dbReference type="SAM" id="Coils"/>
    </source>
</evidence>
<protein>
    <submittedName>
        <fullName evidence="3">Uncharacterized protein</fullName>
    </submittedName>
</protein>
<evidence type="ECO:0000313" key="3">
    <source>
        <dbReference type="EMBL" id="EGG23017.1"/>
    </source>
</evidence>
<feature type="coiled-coil region" evidence="1">
    <location>
        <begin position="139"/>
        <end position="188"/>
    </location>
</feature>
<dbReference type="AlphaFoldDB" id="F4PNG4"/>
<dbReference type="OMA" id="RYMSKVI"/>
<sequence>MNLTKSLRALTFLNCSTQTTTAASTYTPIFVRYDRDRYLFFYKCRSYARVVESVEVPEELLKKYPKPHRDQPTHARKLRVRREVQVRRNLKLKEHQKPIQDWRLAPVHHLPRFDASIVKPKVDYKNRVDQFEDKPFGYLRRKEEKQRQLKAEEEEIINQLRIKREQKKEEEQRLKEAKTEALKARQQEIVQ</sequence>
<evidence type="ECO:0000256" key="2">
    <source>
        <dbReference type="SAM" id="SignalP"/>
    </source>
</evidence>
<dbReference type="GeneID" id="14874828"/>
<dbReference type="OrthoDB" id="18455at2759"/>
<name>F4PNG4_CACFS</name>
<gene>
    <name evidence="3" type="ORF">DFA_05147</name>
</gene>
<reference evidence="4" key="1">
    <citation type="journal article" date="2011" name="Genome Res.">
        <title>Phylogeny-wide analysis of social amoeba genomes highlights ancient origins for complex intercellular communication.</title>
        <authorList>
            <person name="Heidel A.J."/>
            <person name="Lawal H.M."/>
            <person name="Felder M."/>
            <person name="Schilde C."/>
            <person name="Helps N.R."/>
            <person name="Tunggal B."/>
            <person name="Rivero F."/>
            <person name="John U."/>
            <person name="Schleicher M."/>
            <person name="Eichinger L."/>
            <person name="Platzer M."/>
            <person name="Noegel A.A."/>
            <person name="Schaap P."/>
            <person name="Gloeckner G."/>
        </authorList>
    </citation>
    <scope>NUCLEOTIDE SEQUENCE [LARGE SCALE GENOMIC DNA]</scope>
    <source>
        <strain evidence="4">SH3</strain>
    </source>
</reference>
<keyword evidence="1" id="KW-0175">Coiled coil</keyword>
<dbReference type="RefSeq" id="XP_004360868.1">
    <property type="nucleotide sequence ID" value="XM_004360811.1"/>
</dbReference>
<dbReference type="Proteomes" id="UP000007797">
    <property type="component" value="Unassembled WGS sequence"/>
</dbReference>
<proteinExistence type="predicted"/>
<feature type="signal peptide" evidence="2">
    <location>
        <begin position="1"/>
        <end position="22"/>
    </location>
</feature>